<name>A0ABV7SWS0_9SPHN</name>
<gene>
    <name evidence="2" type="ORF">ACFONA_10310</name>
</gene>
<sequence length="359" mass="38408">MPLPATPLAPTLTLRSVDLADPAERARIDAWVRVQPAATPFHLPAWSVAVARACGHKSHTLVAERADGSLAGMVPLTEIASPLFGRALVSNGFAVDGGILAADPAAIRVLGDGAWALAQALRCPTLELRGGPAEGPEWHRDEHTYLGFVRPLAASDEAELLAIPRKQRAEVRKSLDNDLAVEIGSGAGDRKAHYAVYAESVRNLGTPVFPAALFREVLAEFGDAADILTVRAGGAAVASVLSLYFNGTAYPYWGGGTAAARGLRANDRMYFALMAHARGRGCTRFDFGRSKAGTGPAAFKKNWGFTPQPLMYVKRAASQEMLRDINPLSPRYRAKIEMWKKLPLWAANVIGPHISKGLG</sequence>
<reference evidence="3" key="1">
    <citation type="journal article" date="2019" name="Int. J. Syst. Evol. Microbiol.">
        <title>The Global Catalogue of Microorganisms (GCM) 10K type strain sequencing project: providing services to taxonomists for standard genome sequencing and annotation.</title>
        <authorList>
            <consortium name="The Broad Institute Genomics Platform"/>
            <consortium name="The Broad Institute Genome Sequencing Center for Infectious Disease"/>
            <person name="Wu L."/>
            <person name="Ma J."/>
        </authorList>
    </citation>
    <scope>NUCLEOTIDE SEQUENCE [LARGE SCALE GENOMIC DNA]</scope>
    <source>
        <strain evidence="3">KCTC 42739</strain>
    </source>
</reference>
<dbReference type="PANTHER" id="PTHR36174">
    <property type="entry name" value="LIPID II:GLYCINE GLYCYLTRANSFERASE"/>
    <property type="match status" value="1"/>
</dbReference>
<dbReference type="Gene3D" id="3.40.630.30">
    <property type="match status" value="1"/>
</dbReference>
<dbReference type="Pfam" id="PF13480">
    <property type="entry name" value="Acetyltransf_6"/>
    <property type="match status" value="1"/>
</dbReference>
<dbReference type="InterPro" id="IPR050644">
    <property type="entry name" value="PG_Glycine_Bridge_Synth"/>
</dbReference>
<keyword evidence="3" id="KW-1185">Reference proteome</keyword>
<proteinExistence type="predicted"/>
<dbReference type="EMBL" id="JBHRXP010000004">
    <property type="protein sequence ID" value="MFC3580556.1"/>
    <property type="molecule type" value="Genomic_DNA"/>
</dbReference>
<dbReference type="InterPro" id="IPR017469">
    <property type="entry name" value="PEP-CTERM_FemAB-rel"/>
</dbReference>
<feature type="domain" description="BioF2-like acetyltransferase" evidence="1">
    <location>
        <begin position="168"/>
        <end position="300"/>
    </location>
</feature>
<dbReference type="Proteomes" id="UP001595713">
    <property type="component" value="Unassembled WGS sequence"/>
</dbReference>
<dbReference type="NCBIfam" id="TIGR03019">
    <property type="entry name" value="pepcterm_femAB"/>
    <property type="match status" value="1"/>
</dbReference>
<dbReference type="InterPro" id="IPR038740">
    <property type="entry name" value="BioF2-like_GNAT_dom"/>
</dbReference>
<dbReference type="RefSeq" id="WP_261294938.1">
    <property type="nucleotide sequence ID" value="NZ_JANQBK010000011.1"/>
</dbReference>
<evidence type="ECO:0000313" key="2">
    <source>
        <dbReference type="EMBL" id="MFC3580556.1"/>
    </source>
</evidence>
<dbReference type="SUPFAM" id="SSF55729">
    <property type="entry name" value="Acyl-CoA N-acyltransferases (Nat)"/>
    <property type="match status" value="1"/>
</dbReference>
<organism evidence="2 3">
    <name type="scientific">Sphingomonas hylomeconis</name>
    <dbReference type="NCBI Taxonomy" id="1395958"/>
    <lineage>
        <taxon>Bacteria</taxon>
        <taxon>Pseudomonadati</taxon>
        <taxon>Pseudomonadota</taxon>
        <taxon>Alphaproteobacteria</taxon>
        <taxon>Sphingomonadales</taxon>
        <taxon>Sphingomonadaceae</taxon>
        <taxon>Sphingomonas</taxon>
    </lineage>
</organism>
<comment type="caution">
    <text evidence="2">The sequence shown here is derived from an EMBL/GenBank/DDBJ whole genome shotgun (WGS) entry which is preliminary data.</text>
</comment>
<dbReference type="PANTHER" id="PTHR36174:SF1">
    <property type="entry name" value="LIPID II:GLYCINE GLYCYLTRANSFERASE"/>
    <property type="match status" value="1"/>
</dbReference>
<evidence type="ECO:0000259" key="1">
    <source>
        <dbReference type="Pfam" id="PF13480"/>
    </source>
</evidence>
<dbReference type="InterPro" id="IPR016181">
    <property type="entry name" value="Acyl_CoA_acyltransferase"/>
</dbReference>
<evidence type="ECO:0000313" key="3">
    <source>
        <dbReference type="Proteomes" id="UP001595713"/>
    </source>
</evidence>
<protein>
    <submittedName>
        <fullName evidence="2">FemAB family XrtA/PEP-CTERM system-associated protein</fullName>
    </submittedName>
</protein>
<accession>A0ABV7SWS0</accession>